<dbReference type="Proteomes" id="UP001501455">
    <property type="component" value="Unassembled WGS sequence"/>
</dbReference>
<dbReference type="GO" id="GO:0032259">
    <property type="term" value="P:methylation"/>
    <property type="evidence" value="ECO:0007669"/>
    <property type="project" value="UniProtKB-KW"/>
</dbReference>
<gene>
    <name evidence="4" type="ORF">GCM10019016_063710</name>
</gene>
<dbReference type="PANTHER" id="PTHR43861">
    <property type="entry name" value="TRANS-ACONITATE 2-METHYLTRANSFERASE-RELATED"/>
    <property type="match status" value="1"/>
</dbReference>
<evidence type="ECO:0000313" key="4">
    <source>
        <dbReference type="EMBL" id="GAA3499267.1"/>
    </source>
</evidence>
<dbReference type="CDD" id="cd02440">
    <property type="entry name" value="AdoMet_MTases"/>
    <property type="match status" value="1"/>
</dbReference>
<protein>
    <submittedName>
        <fullName evidence="4">Class I SAM-dependent methyltransferase</fullName>
    </submittedName>
</protein>
<dbReference type="GO" id="GO:0008168">
    <property type="term" value="F:methyltransferase activity"/>
    <property type="evidence" value="ECO:0007669"/>
    <property type="project" value="UniProtKB-KW"/>
</dbReference>
<proteinExistence type="predicted"/>
<dbReference type="InterPro" id="IPR029063">
    <property type="entry name" value="SAM-dependent_MTases_sf"/>
</dbReference>
<name>A0ABP6TV98_9ACTN</name>
<dbReference type="Pfam" id="PF13649">
    <property type="entry name" value="Methyltransf_25"/>
    <property type="match status" value="1"/>
</dbReference>
<evidence type="ECO:0000256" key="1">
    <source>
        <dbReference type="ARBA" id="ARBA00022603"/>
    </source>
</evidence>
<dbReference type="InterPro" id="IPR041698">
    <property type="entry name" value="Methyltransf_25"/>
</dbReference>
<keyword evidence="1 4" id="KW-0489">Methyltransferase</keyword>
<sequence>MADTPIANTHQYEAWNGYEGRHWADHQARYDALNEPVTGPLLEAAALRATDTVLDIGCGNGSLTRLAARRARHAVGIDLSAPMLERARTTAEAEGLPNVTHVQGDAQVHAFEPASFDAAVSRFGVMFFADPVAAFTNIADALRPGGRLTFVCPQSFARQDQARVFAAVSRHAPLPDLTAAAETGPASFADPSRVRAVLSAAGFEGIEVRAVDTEQVWGRDPSDASAFLFGWGPMRHWLRDAPEDVVGRAREAATEAFGEYATEEGVRLKMSCWLVTGKRPGAVRTV</sequence>
<keyword evidence="2" id="KW-0808">Transferase</keyword>
<feature type="domain" description="Methyltransferase" evidence="3">
    <location>
        <begin position="53"/>
        <end position="146"/>
    </location>
</feature>
<dbReference type="RefSeq" id="WP_193458970.1">
    <property type="nucleotide sequence ID" value="NZ_BAAAXF010000044.1"/>
</dbReference>
<comment type="caution">
    <text evidence="4">The sequence shown here is derived from an EMBL/GenBank/DDBJ whole genome shotgun (WGS) entry which is preliminary data.</text>
</comment>
<evidence type="ECO:0000259" key="3">
    <source>
        <dbReference type="Pfam" id="PF13649"/>
    </source>
</evidence>
<accession>A0ABP6TV98</accession>
<evidence type="ECO:0000313" key="5">
    <source>
        <dbReference type="Proteomes" id="UP001501455"/>
    </source>
</evidence>
<dbReference type="Gene3D" id="3.40.50.150">
    <property type="entry name" value="Vaccinia Virus protein VP39"/>
    <property type="match status" value="1"/>
</dbReference>
<dbReference type="PANTHER" id="PTHR43861:SF1">
    <property type="entry name" value="TRANS-ACONITATE 2-METHYLTRANSFERASE"/>
    <property type="match status" value="1"/>
</dbReference>
<reference evidence="5" key="1">
    <citation type="journal article" date="2019" name="Int. J. Syst. Evol. Microbiol.">
        <title>The Global Catalogue of Microorganisms (GCM) 10K type strain sequencing project: providing services to taxonomists for standard genome sequencing and annotation.</title>
        <authorList>
            <consortium name="The Broad Institute Genomics Platform"/>
            <consortium name="The Broad Institute Genome Sequencing Center for Infectious Disease"/>
            <person name="Wu L."/>
            <person name="Ma J."/>
        </authorList>
    </citation>
    <scope>NUCLEOTIDE SEQUENCE [LARGE SCALE GENOMIC DNA]</scope>
    <source>
        <strain evidence="5">JCM 4816</strain>
    </source>
</reference>
<dbReference type="EMBL" id="BAAAXF010000044">
    <property type="protein sequence ID" value="GAA3499267.1"/>
    <property type="molecule type" value="Genomic_DNA"/>
</dbReference>
<evidence type="ECO:0000256" key="2">
    <source>
        <dbReference type="ARBA" id="ARBA00022679"/>
    </source>
</evidence>
<keyword evidence="5" id="KW-1185">Reference proteome</keyword>
<dbReference type="SUPFAM" id="SSF53335">
    <property type="entry name" value="S-adenosyl-L-methionine-dependent methyltransferases"/>
    <property type="match status" value="1"/>
</dbReference>
<organism evidence="4 5">
    <name type="scientific">Streptomyces prasinosporus</name>
    <dbReference type="NCBI Taxonomy" id="68256"/>
    <lineage>
        <taxon>Bacteria</taxon>
        <taxon>Bacillati</taxon>
        <taxon>Actinomycetota</taxon>
        <taxon>Actinomycetes</taxon>
        <taxon>Kitasatosporales</taxon>
        <taxon>Streptomycetaceae</taxon>
        <taxon>Streptomyces</taxon>
        <taxon>Streptomyces albogriseolus group</taxon>
    </lineage>
</organism>